<evidence type="ECO:0000313" key="3">
    <source>
        <dbReference type="RefSeq" id="XP_026099960.1"/>
    </source>
</evidence>
<dbReference type="OrthoDB" id="8916410at2759"/>
<accession>A0A6P6MTG7</accession>
<dbReference type="Proteomes" id="UP000515129">
    <property type="component" value="Unplaced"/>
</dbReference>
<evidence type="ECO:0000313" key="2">
    <source>
        <dbReference type="Proteomes" id="UP000515129"/>
    </source>
</evidence>
<dbReference type="AlphaFoldDB" id="A0A6P6MTG7"/>
<feature type="compositionally biased region" description="Polar residues" evidence="1">
    <location>
        <begin position="187"/>
        <end position="202"/>
    </location>
</feature>
<feature type="compositionally biased region" description="Basic and acidic residues" evidence="1">
    <location>
        <begin position="128"/>
        <end position="137"/>
    </location>
</feature>
<name>A0A6P6MTG7_CARAU</name>
<evidence type="ECO:0000256" key="1">
    <source>
        <dbReference type="SAM" id="MobiDB-lite"/>
    </source>
</evidence>
<dbReference type="GeneID" id="113070751"/>
<reference evidence="3" key="1">
    <citation type="submission" date="2025-08" db="UniProtKB">
        <authorList>
            <consortium name="RefSeq"/>
        </authorList>
    </citation>
    <scope>IDENTIFICATION</scope>
    <source>
        <strain evidence="3">Wakin</strain>
        <tissue evidence="3">Muscle</tissue>
    </source>
</reference>
<feature type="compositionally biased region" description="Polar residues" evidence="1">
    <location>
        <begin position="65"/>
        <end position="81"/>
    </location>
</feature>
<feature type="region of interest" description="Disordered" evidence="1">
    <location>
        <begin position="171"/>
        <end position="210"/>
    </location>
</feature>
<feature type="region of interest" description="Disordered" evidence="1">
    <location>
        <begin position="492"/>
        <end position="513"/>
    </location>
</feature>
<feature type="compositionally biased region" description="Basic and acidic residues" evidence="1">
    <location>
        <begin position="334"/>
        <end position="347"/>
    </location>
</feature>
<feature type="compositionally biased region" description="Basic and acidic residues" evidence="1">
    <location>
        <begin position="266"/>
        <end position="283"/>
    </location>
</feature>
<dbReference type="KEGG" id="caua:113070751"/>
<feature type="region of interest" description="Disordered" evidence="1">
    <location>
        <begin position="119"/>
        <end position="145"/>
    </location>
</feature>
<feature type="region of interest" description="Disordered" evidence="1">
    <location>
        <begin position="328"/>
        <end position="347"/>
    </location>
</feature>
<organism evidence="2 3">
    <name type="scientific">Carassius auratus</name>
    <name type="common">Goldfish</name>
    <dbReference type="NCBI Taxonomy" id="7957"/>
    <lineage>
        <taxon>Eukaryota</taxon>
        <taxon>Metazoa</taxon>
        <taxon>Chordata</taxon>
        <taxon>Craniata</taxon>
        <taxon>Vertebrata</taxon>
        <taxon>Euteleostomi</taxon>
        <taxon>Actinopterygii</taxon>
        <taxon>Neopterygii</taxon>
        <taxon>Teleostei</taxon>
        <taxon>Ostariophysi</taxon>
        <taxon>Cypriniformes</taxon>
        <taxon>Cyprinidae</taxon>
        <taxon>Cyprininae</taxon>
        <taxon>Carassius</taxon>
    </lineage>
</organism>
<feature type="region of interest" description="Disordered" evidence="1">
    <location>
        <begin position="249"/>
        <end position="301"/>
    </location>
</feature>
<feature type="region of interest" description="Disordered" evidence="1">
    <location>
        <begin position="53"/>
        <end position="97"/>
    </location>
</feature>
<proteinExistence type="predicted"/>
<feature type="region of interest" description="Disordered" evidence="1">
    <location>
        <begin position="451"/>
        <end position="471"/>
    </location>
</feature>
<protein>
    <submittedName>
        <fullName evidence="3">Uncharacterized protein LOC113070751</fullName>
    </submittedName>
</protein>
<gene>
    <name evidence="3" type="primary">LOC113070751</name>
</gene>
<feature type="compositionally biased region" description="Basic and acidic residues" evidence="1">
    <location>
        <begin position="84"/>
        <end position="96"/>
    </location>
</feature>
<keyword evidence="2" id="KW-1185">Reference proteome</keyword>
<sequence length="548" mass="62359">MLTREQDGHSHTMHFCPVRCFRGHTGPVRTAGSMAWNSIMNQRLQLQVTNQRGVTPPKTFPMHQHGSSSPNTGAYSSSMLQGRSLRDSRNLSEKNPRKSFTAKKALLIACGVRCVLSPRPSNCSTSPAHKDERDRAHSISAGGQKYSRDCVETEGELKVWDAFTVIKRTEERERARSSTHRHRVPLDSSQRPSTVPLDNQTGRRALRTPETPMCEIIWRRKDEQPQHFNEDERPNLTPLLHLYLPSSYQPQEQGEDTPGQENSSSEVHEKQDVTEEPRERDITTESQKQDLTINKIEDEGQNDFTDGIRYHITDTWENDIQKETLEETFETDTTEGKRPQDITDDNRQHEITGNQCDVDKSFNIVEDKQAYDITEKTEGTDGIYRRSRSNRSPHKASDARLMVKTRYLATATALTFPSPVTRGNPSPALSVLPSFYGTSFGYRIRTTSEPCRSKTRSRNACDDDSRFTQPTNDMQHSIEIKGNPCLLQTRAGAPGSPHPKIMSTERGSQPRKMKTSKMFLWGPEGPRETKAVCELYRAVNRWRSQDQV</sequence>
<dbReference type="RefSeq" id="XP_026099960.1">
    <property type="nucleotide sequence ID" value="XM_026244175.1"/>
</dbReference>